<evidence type="ECO:0000256" key="1">
    <source>
        <dbReference type="ARBA" id="ARBA00001049"/>
    </source>
</evidence>
<dbReference type="InterPro" id="IPR000101">
    <property type="entry name" value="GGT_peptidase"/>
</dbReference>
<comment type="pathway">
    <text evidence="9">Sulfur metabolism; glutathione metabolism.</text>
</comment>
<evidence type="ECO:0000256" key="9">
    <source>
        <dbReference type="RuleBase" id="RU368036"/>
    </source>
</evidence>
<dbReference type="PROSITE" id="PS00462">
    <property type="entry name" value="G_GLU_TRANSPEPTIDASE"/>
    <property type="match status" value="1"/>
</dbReference>
<feature type="chain" id="PRO_5045904642" description="Glutathione hydrolase proenzyme" evidence="10">
    <location>
        <begin position="25"/>
        <end position="577"/>
    </location>
</feature>
<dbReference type="PANTHER" id="PTHR43199:SF1">
    <property type="entry name" value="GLUTATHIONE HYDROLASE PROENZYME"/>
    <property type="match status" value="1"/>
</dbReference>
<dbReference type="EC" id="3.4.19.13" evidence="9"/>
<dbReference type="Gene3D" id="3.60.20.40">
    <property type="match status" value="1"/>
</dbReference>
<keyword evidence="7 9" id="KW-0012">Acyltransferase</keyword>
<gene>
    <name evidence="11" type="primary">ggtA</name>
    <name evidence="11" type="ORF">GCM10010946_20870</name>
</gene>
<keyword evidence="10" id="KW-0732">Signal</keyword>
<comment type="catalytic activity">
    <reaction evidence="8 9">
        <text>an N-terminal (5-L-glutamyl)-[peptide] + an alpha-amino acid = 5-L-glutamyl amino acid + an N-terminal L-alpha-aminoacyl-[peptide]</text>
        <dbReference type="Rhea" id="RHEA:23904"/>
        <dbReference type="Rhea" id="RHEA-COMP:9780"/>
        <dbReference type="Rhea" id="RHEA-COMP:9795"/>
        <dbReference type="ChEBI" id="CHEBI:77644"/>
        <dbReference type="ChEBI" id="CHEBI:78597"/>
        <dbReference type="ChEBI" id="CHEBI:78599"/>
        <dbReference type="ChEBI" id="CHEBI:78608"/>
        <dbReference type="EC" id="2.3.2.2"/>
    </reaction>
</comment>
<dbReference type="Proteomes" id="UP000653343">
    <property type="component" value="Unassembled WGS sequence"/>
</dbReference>
<comment type="catalytic activity">
    <reaction evidence="1 9">
        <text>an S-substituted glutathione + H2O = an S-substituted L-cysteinylglycine + L-glutamate</text>
        <dbReference type="Rhea" id="RHEA:59468"/>
        <dbReference type="ChEBI" id="CHEBI:15377"/>
        <dbReference type="ChEBI" id="CHEBI:29985"/>
        <dbReference type="ChEBI" id="CHEBI:90779"/>
        <dbReference type="ChEBI" id="CHEBI:143103"/>
        <dbReference type="EC" id="3.4.19.13"/>
    </reaction>
</comment>
<comment type="caution">
    <text evidence="11">The sequence shown here is derived from an EMBL/GenBank/DDBJ whole genome shotgun (WGS) entry which is preliminary data.</text>
</comment>
<evidence type="ECO:0000313" key="12">
    <source>
        <dbReference type="Proteomes" id="UP000653343"/>
    </source>
</evidence>
<dbReference type="InterPro" id="IPR055262">
    <property type="entry name" value="GGT_CS"/>
</dbReference>
<name>A0ABQ2Y089_9BURK</name>
<dbReference type="Gene3D" id="1.10.246.130">
    <property type="match status" value="1"/>
</dbReference>
<keyword evidence="4 9" id="KW-0808">Transferase</keyword>
<keyword evidence="12" id="KW-1185">Reference proteome</keyword>
<dbReference type="InterPro" id="IPR051792">
    <property type="entry name" value="GGT_bact"/>
</dbReference>
<dbReference type="InterPro" id="IPR043137">
    <property type="entry name" value="GGT_ssub_C"/>
</dbReference>
<dbReference type="Pfam" id="PF01019">
    <property type="entry name" value="G_glu_transpept"/>
    <property type="match status" value="1"/>
</dbReference>
<evidence type="ECO:0000256" key="4">
    <source>
        <dbReference type="ARBA" id="ARBA00022679"/>
    </source>
</evidence>
<dbReference type="EMBL" id="BMYU01000004">
    <property type="protein sequence ID" value="GGX42152.1"/>
    <property type="molecule type" value="Genomic_DNA"/>
</dbReference>
<keyword evidence="5 9" id="KW-0378">Hydrolase</keyword>
<evidence type="ECO:0000256" key="5">
    <source>
        <dbReference type="ARBA" id="ARBA00022801"/>
    </source>
</evidence>
<evidence type="ECO:0000256" key="2">
    <source>
        <dbReference type="ARBA" id="ARBA00001089"/>
    </source>
</evidence>
<reference evidence="12" key="1">
    <citation type="journal article" date="2019" name="Int. J. Syst. Evol. Microbiol.">
        <title>The Global Catalogue of Microorganisms (GCM) 10K type strain sequencing project: providing services to taxonomists for standard genome sequencing and annotation.</title>
        <authorList>
            <consortium name="The Broad Institute Genomics Platform"/>
            <consortium name="The Broad Institute Genome Sequencing Center for Infectious Disease"/>
            <person name="Wu L."/>
            <person name="Ma J."/>
        </authorList>
    </citation>
    <scope>NUCLEOTIDE SEQUENCE [LARGE SCALE GENOMIC DNA]</scope>
    <source>
        <strain evidence="12">KCTC 23917</strain>
    </source>
</reference>
<dbReference type="SUPFAM" id="SSF56235">
    <property type="entry name" value="N-terminal nucleophile aminohydrolases (Ntn hydrolases)"/>
    <property type="match status" value="1"/>
</dbReference>
<evidence type="ECO:0000256" key="3">
    <source>
        <dbReference type="ARBA" id="ARBA00009381"/>
    </source>
</evidence>
<dbReference type="PRINTS" id="PR01210">
    <property type="entry name" value="GGTRANSPTASE"/>
</dbReference>
<evidence type="ECO:0000256" key="6">
    <source>
        <dbReference type="ARBA" id="ARBA00023145"/>
    </source>
</evidence>
<dbReference type="InterPro" id="IPR043138">
    <property type="entry name" value="GGT_lsub"/>
</dbReference>
<comment type="catalytic activity">
    <reaction evidence="2 9">
        <text>glutathione + H2O = L-cysteinylglycine + L-glutamate</text>
        <dbReference type="Rhea" id="RHEA:28807"/>
        <dbReference type="ChEBI" id="CHEBI:15377"/>
        <dbReference type="ChEBI" id="CHEBI:29985"/>
        <dbReference type="ChEBI" id="CHEBI:57925"/>
        <dbReference type="ChEBI" id="CHEBI:61694"/>
        <dbReference type="EC" id="3.4.19.13"/>
    </reaction>
</comment>
<dbReference type="NCBIfam" id="TIGR00066">
    <property type="entry name" value="g_glut_trans"/>
    <property type="match status" value="1"/>
</dbReference>
<dbReference type="PANTHER" id="PTHR43199">
    <property type="entry name" value="GLUTATHIONE HYDROLASE"/>
    <property type="match status" value="1"/>
</dbReference>
<accession>A0ABQ2Y089</accession>
<protein>
    <recommendedName>
        <fullName evidence="9">Glutathione hydrolase proenzyme</fullName>
        <ecNumber evidence="9">2.3.2.2</ecNumber>
        <ecNumber evidence="9">3.4.19.13</ecNumber>
    </recommendedName>
    <component>
        <recommendedName>
            <fullName evidence="9">Glutathione hydrolase large chain</fullName>
        </recommendedName>
    </component>
    <component>
        <recommendedName>
            <fullName evidence="9">Glutathione hydrolase small chain</fullName>
        </recommendedName>
    </component>
</protein>
<comment type="PTM">
    <text evidence="9">Cleaved by autocatalysis into a large and a small subunit.</text>
</comment>
<keyword evidence="9" id="KW-0317">Glutathione biosynthesis</keyword>
<comment type="similarity">
    <text evidence="3 9">Belongs to the gamma-glutamyltransferase family.</text>
</comment>
<dbReference type="EC" id="2.3.2.2" evidence="9"/>
<keyword evidence="6 9" id="KW-0865">Zymogen</keyword>
<evidence type="ECO:0000313" key="11">
    <source>
        <dbReference type="EMBL" id="GGX42152.1"/>
    </source>
</evidence>
<dbReference type="InterPro" id="IPR029055">
    <property type="entry name" value="Ntn_hydrolases_N"/>
</dbReference>
<evidence type="ECO:0000256" key="7">
    <source>
        <dbReference type="ARBA" id="ARBA00023315"/>
    </source>
</evidence>
<sequence>MMKWKTALLSAALLSIFFTPASQAQIAAGIRYDTSYPIISPVHGKQGMVVSEQALASQAGLEILQRGGNAIDAAIATGFALAVVLPNAGNIGGGGFMLVHDSRSGKQVALDFRELAPRAARRDLYLDAQGNVIPEKSTYSHQAVGIPGTVAGLELAHKRFGSLPWQQLLAPAIQLAEKGFTVSPHLASLLTAEAGHLGRWPASRAIFFRNGHPLQSGDLLKQTDLAKSLRLIARDGAKAFYEGEIAQKIAAEMKANDGLITQADLQAYRAAERVPVRGNYRGFEVISMPPPSSGGVHIVQMLNMLEHFPLREQGHNSAATLHQMSEIMKRAYADRAEYLGDPDHINIPVKALTSKAYANALVQQISPDKATPSTEIRAGKLQPYESDQTTHYSVADKYGNVVSTTYTLNLNFGSGIVASGTGILLNNEMDDFSVKPGVPNAFGLVGGEANAVGTWKRPLSSMSPTLVLQNGKPVIATGSPGGSRIITTVLQTLVNMIDFGMNPAEAAVAPRIHQQWLPDQLRYEAGISQDTLRLLAQRGQNLQPAQVMGKTQTIQITAKGLAGFSDPRNPDGKAAAY</sequence>
<proteinExistence type="inferred from homology"/>
<evidence type="ECO:0000256" key="8">
    <source>
        <dbReference type="ARBA" id="ARBA00047417"/>
    </source>
</evidence>
<comment type="subunit">
    <text evidence="9">This enzyme consists of two polypeptide chains, which are synthesized in precursor form from a single polypeptide.</text>
</comment>
<feature type="signal peptide" evidence="10">
    <location>
        <begin position="1"/>
        <end position="24"/>
    </location>
</feature>
<organism evidence="11 12">
    <name type="scientific">Undibacterium squillarum</name>
    <dbReference type="NCBI Taxonomy" id="1131567"/>
    <lineage>
        <taxon>Bacteria</taxon>
        <taxon>Pseudomonadati</taxon>
        <taxon>Pseudomonadota</taxon>
        <taxon>Betaproteobacteria</taxon>
        <taxon>Burkholderiales</taxon>
        <taxon>Oxalobacteraceae</taxon>
        <taxon>Undibacterium</taxon>
    </lineage>
</organism>
<evidence type="ECO:0000256" key="10">
    <source>
        <dbReference type="SAM" id="SignalP"/>
    </source>
</evidence>
<dbReference type="RefSeq" id="WP_189357116.1">
    <property type="nucleotide sequence ID" value="NZ_BMYU01000004.1"/>
</dbReference>